<evidence type="ECO:0000256" key="1">
    <source>
        <dbReference type="ARBA" id="ARBA00009970"/>
    </source>
</evidence>
<feature type="compositionally biased region" description="Acidic residues" evidence="7">
    <location>
        <begin position="582"/>
        <end position="604"/>
    </location>
</feature>
<feature type="domain" description="UBR-type" evidence="8">
    <location>
        <begin position="702"/>
        <end position="773"/>
    </location>
</feature>
<protein>
    <recommendedName>
        <fullName evidence="8">UBR-type domain-containing protein</fullName>
    </recommendedName>
</protein>
<feature type="region of interest" description="Disordered" evidence="7">
    <location>
        <begin position="575"/>
        <end position="604"/>
    </location>
</feature>
<evidence type="ECO:0000256" key="3">
    <source>
        <dbReference type="ARBA" id="ARBA00022771"/>
    </source>
</evidence>
<feature type="compositionally biased region" description="Polar residues" evidence="7">
    <location>
        <begin position="2596"/>
        <end position="2612"/>
    </location>
</feature>
<keyword evidence="10" id="KW-1185">Reference proteome</keyword>
<gene>
    <name evidence="9" type="ORF">WJX84_004776</name>
</gene>
<dbReference type="PANTHER" id="PTHR21725">
    <property type="entry name" value="E3 UBIQUITIN-PROTEIN LIGASE UBR4"/>
    <property type="match status" value="1"/>
</dbReference>
<feature type="region of interest" description="UBR4 E3 catalytic module" evidence="6">
    <location>
        <begin position="3185"/>
        <end position="3697"/>
    </location>
</feature>
<evidence type="ECO:0000256" key="5">
    <source>
        <dbReference type="PROSITE-ProRule" id="PRU00508"/>
    </source>
</evidence>
<comment type="similarity">
    <text evidence="1 6">Belongs to the UBR4 family.</text>
</comment>
<feature type="compositionally biased region" description="Basic and acidic residues" evidence="7">
    <location>
        <begin position="3147"/>
        <end position="3159"/>
    </location>
</feature>
<evidence type="ECO:0000313" key="9">
    <source>
        <dbReference type="EMBL" id="KAK9863771.1"/>
    </source>
</evidence>
<dbReference type="PANTHER" id="PTHR21725:SF1">
    <property type="entry name" value="E3 UBIQUITIN-PROTEIN LIGASE UBR4"/>
    <property type="match status" value="1"/>
</dbReference>
<feature type="compositionally biased region" description="Low complexity" evidence="7">
    <location>
        <begin position="2019"/>
        <end position="2030"/>
    </location>
</feature>
<reference evidence="9 10" key="1">
    <citation type="journal article" date="2024" name="Nat. Commun.">
        <title>Phylogenomics reveals the evolutionary origins of lichenization in chlorophyte algae.</title>
        <authorList>
            <person name="Puginier C."/>
            <person name="Libourel C."/>
            <person name="Otte J."/>
            <person name="Skaloud P."/>
            <person name="Haon M."/>
            <person name="Grisel S."/>
            <person name="Petersen M."/>
            <person name="Berrin J.G."/>
            <person name="Delaux P.M."/>
            <person name="Dal Grande F."/>
            <person name="Keller J."/>
        </authorList>
    </citation>
    <scope>NUCLEOTIDE SEQUENCE [LARGE SCALE GENOMIC DNA]</scope>
    <source>
        <strain evidence="9 10">SAG 2523</strain>
    </source>
</reference>
<keyword evidence="4" id="KW-0862">Zinc</keyword>
<feature type="zinc finger region" description="UBR-type" evidence="5">
    <location>
        <begin position="702"/>
        <end position="773"/>
    </location>
</feature>
<evidence type="ECO:0000313" key="10">
    <source>
        <dbReference type="Proteomes" id="UP001485043"/>
    </source>
</evidence>
<dbReference type="PROSITE" id="PS51157">
    <property type="entry name" value="ZF_UBR"/>
    <property type="match status" value="1"/>
</dbReference>
<dbReference type="InterPro" id="IPR003126">
    <property type="entry name" value="Znf_UBR"/>
</dbReference>
<sequence length="3705" mass="394747">MLTPPASQDGEVQEDGFFGSLFQEAEPGSSDAKTAQMLGKATMMRRMACSQLLQEMHLGFGAPCAFDLWVLYALSSQACARGRLEPTFQDWLISDDRLVTIWTSSLALSSSQTATVLSILFSCLVSAAESHTPLSAEAPVEMRPEGLQMLLIGLMVLLAGAETGLPTWLTILLQPALQVPDSTSNPRNPDQASKPSIRALRLASAWLPQPQTAAIDLLSPLCNWARQLFCSLVSLARSANSQLEADLSSSEGSRQTVHELLSLCLPMDQACSALDKVDLHLGARYAAVFQKGRPRDACALLAEQTGIESQGGSDPILMRLIQPWLIDSPSASSALLFSLQMAADSSCRAACQLLSLSRSSNTMPSQEQSAWSEILEACQDLRASAELVQQSMLAINTLALAKNVEADDLRDVLIEAAVSTSRSVLSCPPYAEDVSPLIQGLFEALTVGSSQSDKHILVGLSLLMHSGPQAKEDIMQLLSILLASASQTGMAGLEPLLQFPALMCEHLSSGHLHCQAALHLMPVLSFVRDLLYFAAQPTPLAPAVLPAEAQEDSASQTIANGPVAAELATTDATTAQSLNAGEETEFEDAEGVGLEESEDDDGIGEEDMLDEEEIAEVLEAEEDQMQLQVIDEQAFQEVVNDLAVSDPASAAALRRAAELSATAPGTRNAVFEHAQAIADQAVGQLSEAELRPVNVGSAETGWQCSYVGSGKQYVEQHWFFCYTCNLVESKGCCSACARTCHAGHDLVYSGRSRFYCDCGAGIPGVPACKFELPAQIEIGQVDGQQPLVMQQQHVYKIPTLEPKAASRFTGSVWGLLNMESMATSNAVNTNSGGNHIVNFTPTLTGRHDAMFDVAFLCFDRVSGLRLIIAGLENVQVWSLSDTGKPQDRLPVVLPMDSSNSASTLGVYGSCITQVDWLPGTMVKLAIAAQQQVFVYDLSVAADAPVVVIQLPQTQARLAAFTIFRDMLLSADSSEKRSGTACPIMLLLTDKLEVHRARLPQSCSAHSLGQAQPPATPQILAAEPLPIPAAYQAPSGSQDNSHTNAHTIMCEARGDQNFGCLTSPLIEVPLLPLARRELATPALLAAHLSTPSAEVASPMLMAWQGAEGARSPALATQQLQMSQSTAEGLACMMLPQLQQTILVALDSRSQLHVFYTPQPAGMYHEESFVMPDVPSGGRSAEQTTPASPLSDMSPATYAAHLLGMRLPSRGSSSQRNAMARRSAVAFAMDRQSAGSPRARGLSEPGDVPASTLVYPMETFESCQTIMADTIISGDIGQAGGAAALKAALRDVAAAVEAPSLQGMKLILRSDNSSLAIIGIRILVGVTGASHTPSEALLGERRTQFSENGQRRWYLLALSPEEAVRMHPNVTLLVGAACNPAVKPRIDGLEVFALPLADVKTQDIIALKPNIAVEWQPGSIVIYSAWAIQAHAFPGDAWSVALETLDKASLSMAQAAIHEGLEQGKAAAQRPVPESLGWVLLAAFNQVLHIFGQKPPAGQTLTARELCLSCNAVEGMMAQSHADHLPCAVAPGLAMALASSGLCLSDAGRASASNKDIICGLLLHPREEVRRAALQCLCAGLQQAEGRSLDDGWASPGAYVQLAGHIVTQTHGAAGWEALCSFQFLNFIAVSLPVSAESKETVVGGVLAAVSKAAIDWEDTRGQRDHIQVLRLMTMANIATHLQGNMEGTPESSESQQKRDPSLVKLAQMPGLLPFLLKILQKSVTSTRKAQGPSNGIQASALGCGELLSEPIPSCSDPRSSANKDVLQPFADQASVKAAGSRLFLDVEAAQARAVITVACAISSHAGSAMTEGSAKGAWRQVLCKALVVEELAACRKSIRRVLLHICGGHSAYRDAKATYSLQAALQLICHAMPTPDDLKVARPDKSLGEADHSWLWPPLASSASALRDPAALQASRLAHIFAKQALGSPAAALRRAACSVVQGLWRYLVLHGRRKLSAAVALLQTLLEWLPHFAAHGKASLEAFQLVSSLLEGGDQFKPKAAPSESSEESGARKGKAGKATKAETGAAPGTPPYAGRAGMFVREALESKAIAGAFAALQHQNQVLSNHPLASAYQQLKELLDFQGFFLEDDVHYAAHEPRFEQLKLESVEAETKFTDSQIMARLQGIFAIKGFSLQIKDQTPSRMVRTLNIHMCNLPLSELSDLKGRPEVWEKALSLHVAPRQSEVKHQVSVPITASCLMIEFADFWTDLNEASTEVLQCPRCSHLVSDPHGVCRFCRENAFQCRHCRNINYEKLDGFLCNECGRSRHARFECSVTAAPLGHFPVPANDIEMSQALVGLQDAADMVHEKRTALSSLRGSVLTALGSMQASTPASSSIPGPAQSSTAGTKGVAKPVVQLGSLYLDKCKPAAEALAHSTRYLQHIQAALSTRSRRHGLANAQGSQPAALLQPGASYGSAEQFVESMMAVLGLIVQNSPGPALQAVVGSDIVTELFVCNLKKGTAQGRIAASALLVGIAHKVKSARLDLAALIRGRVMYALKQHRALDVAAATQDEISLLSKLMVPKGRHQIDQQAWEAQLQLVLHLLAQAIDVASKHPATTQHVIMPCLRILLGILKPGLQAAAPAGTPSKASVKTKPKVSNGSARNQKPTSNGSYAPGVPYGQEGTGPVVSIQEFQEGHAGLATYQDRFSDAAAAAAKMRGGKLDRSSRLATMCAHHWRAWACRRASHRSASIGPSPGTSAGLAPALGIGMLQGKKLIASLLLSPTGPGVRELAAELFQSLCRGSSHLRFNLLARFVELLPDAVVTGEHAAEYFSTLTSLLDEEAAVAMLTSMSAFSGTAELPAQADTGWQLWRALFVVAGLSSLIIQRSKLTGDAEVMLEEFLQSSVTAGEKPARTAYAKAGLALLGGLWQSEATSGAAGQLYRLSPGLLYQICWAIKPEKQDVPYLLVLEKSGTQEEYIRGSLPHNPYFSTQVGPLMRNVKNFICEQLDLAGLIDDDFAGTAQATPNRADQEPIGPAMIVTFRLQGLDGEATEPMVNELKEQEATEAGSEEEFAVARALLDGSFLPQLLHRLQARETVGFQESAESTLLLRLLHQAVHLDECRVALLQQGGLPKLLSALNRALAPIRQAAAAKEGQAASASAASETAGVTGTLASFPLAAEDLISLLASLEQLARAQSSHPGLVRDLGAEEDARASTERRRLHRAPATRSNSKSCRAFCKANKRPGLLYALQLLRALVSQHQAGALALAGAPHLLPLLHLLEGPGNVQQIGSAAEILLEEIAEAAGSEIKDEIDSLRNATRARMRELALRNRQATLAAMGMQQVGPTARLQAAEGSQLAQAFAEMEEESGEESELVCMVCKEGYATAPRQLLGTYCFCTVAAASEHPAIAPPPSILAALPSTAAQQVHMTVSHFNLIHFDCHAAARRADSSLRVAKREWEGATLRNGGTLTNNLLPVKGKDVPGGAVAAAVATFLDNLAIVGAAQGTSASRARSRTAVIPSHVQVSLVASDIASVLERFASGSSFSEQSHGGGRESNSYLLPYLVQLGRYLASCCSASDRQGLHQEVAALGKPVNESMQSLASATAVQKLPHALALSLLLMSLDEWQAATLPSLQHTLCHALHVRQQIGKEIANGQCSTEPRGLFAKCAPLLRFFFLINQIQHALKPPGKDWATEMDTRLEALQATMETSRGFMELLSQLEEAESFQEMLDLTNLLPLVLKTHEGADALLQASAALSTDMLHPET</sequence>
<dbReference type="Pfam" id="PF13764">
    <property type="entry name" value="E3_UbLigase_R4"/>
    <property type="match status" value="3"/>
</dbReference>
<organism evidence="9 10">
    <name type="scientific">Apatococcus fuscideae</name>
    <dbReference type="NCBI Taxonomy" id="2026836"/>
    <lineage>
        <taxon>Eukaryota</taxon>
        <taxon>Viridiplantae</taxon>
        <taxon>Chlorophyta</taxon>
        <taxon>core chlorophytes</taxon>
        <taxon>Trebouxiophyceae</taxon>
        <taxon>Chlorellales</taxon>
        <taxon>Chlorellaceae</taxon>
        <taxon>Apatococcus</taxon>
    </lineage>
</organism>
<dbReference type="SMART" id="SM00396">
    <property type="entry name" value="ZnF_UBR1"/>
    <property type="match status" value="1"/>
</dbReference>
<name>A0AAW1T1X9_9CHLO</name>
<dbReference type="Pfam" id="PF02207">
    <property type="entry name" value="zf-UBR"/>
    <property type="match status" value="1"/>
</dbReference>
<feature type="region of interest" description="Disordered" evidence="7">
    <location>
        <begin position="2581"/>
        <end position="2618"/>
    </location>
</feature>
<evidence type="ECO:0000256" key="6">
    <source>
        <dbReference type="PROSITE-ProRule" id="PRU01388"/>
    </source>
</evidence>
<evidence type="ECO:0000256" key="7">
    <source>
        <dbReference type="SAM" id="MobiDB-lite"/>
    </source>
</evidence>
<dbReference type="GO" id="GO:0008270">
    <property type="term" value="F:zinc ion binding"/>
    <property type="evidence" value="ECO:0007669"/>
    <property type="project" value="UniProtKB-KW"/>
</dbReference>
<dbReference type="InterPro" id="IPR025704">
    <property type="entry name" value="E3_Ub_ligase_UBR4_C"/>
</dbReference>
<dbReference type="InterPro" id="IPR045189">
    <property type="entry name" value="UBR4-like"/>
</dbReference>
<dbReference type="Proteomes" id="UP001485043">
    <property type="component" value="Unassembled WGS sequence"/>
</dbReference>
<evidence type="ECO:0000256" key="4">
    <source>
        <dbReference type="ARBA" id="ARBA00022833"/>
    </source>
</evidence>
<keyword evidence="3 6" id="KW-0863">Zinc-finger</keyword>
<evidence type="ECO:0000259" key="8">
    <source>
        <dbReference type="PROSITE" id="PS51157"/>
    </source>
</evidence>
<proteinExistence type="inferred from homology"/>
<keyword evidence="2" id="KW-0479">Metal-binding</keyword>
<dbReference type="PROSITE" id="PS52043">
    <property type="entry name" value="UBR4_E3"/>
    <property type="match status" value="1"/>
</dbReference>
<accession>A0AAW1T1X9</accession>
<comment type="caution">
    <text evidence="9">The sequence shown here is derived from an EMBL/GenBank/DDBJ whole genome shotgun (WGS) entry which is preliminary data.</text>
</comment>
<feature type="region of interest" description="Disordered" evidence="7">
    <location>
        <begin position="1996"/>
        <end position="2030"/>
    </location>
</feature>
<evidence type="ECO:0000256" key="2">
    <source>
        <dbReference type="ARBA" id="ARBA00022723"/>
    </source>
</evidence>
<dbReference type="EMBL" id="JALJOV010000431">
    <property type="protein sequence ID" value="KAK9863771.1"/>
    <property type="molecule type" value="Genomic_DNA"/>
</dbReference>
<feature type="region of interest" description="Disordered" evidence="7">
    <location>
        <begin position="3144"/>
        <end position="3169"/>
    </location>
</feature>